<organism evidence="7 8">
    <name type="scientific">Bradyrhizobium elkanii</name>
    <dbReference type="NCBI Taxonomy" id="29448"/>
    <lineage>
        <taxon>Bacteria</taxon>
        <taxon>Pseudomonadati</taxon>
        <taxon>Pseudomonadota</taxon>
        <taxon>Alphaproteobacteria</taxon>
        <taxon>Hyphomicrobiales</taxon>
        <taxon>Nitrobacteraceae</taxon>
        <taxon>Bradyrhizobium</taxon>
    </lineage>
</organism>
<dbReference type="Proteomes" id="UP000305095">
    <property type="component" value="Unassembled WGS sequence"/>
</dbReference>
<dbReference type="InterPro" id="IPR011250">
    <property type="entry name" value="OMP/PagP_B-barrel"/>
</dbReference>
<feature type="domain" description="Outer membrane protein beta-barrel" evidence="6">
    <location>
        <begin position="50"/>
        <end position="254"/>
    </location>
</feature>
<gene>
    <name evidence="7" type="ORF">FDV58_03350</name>
</gene>
<proteinExistence type="inferred from homology"/>
<dbReference type="EMBL" id="SZZP01000002">
    <property type="protein sequence ID" value="TKV83286.1"/>
    <property type="molecule type" value="Genomic_DNA"/>
</dbReference>
<dbReference type="Pfam" id="PF13505">
    <property type="entry name" value="OMP_b-brl"/>
    <property type="match status" value="1"/>
</dbReference>
<dbReference type="SUPFAM" id="SSF56925">
    <property type="entry name" value="OMPA-like"/>
    <property type="match status" value="1"/>
</dbReference>
<evidence type="ECO:0000256" key="4">
    <source>
        <dbReference type="ARBA" id="ARBA00023237"/>
    </source>
</evidence>
<dbReference type="AlphaFoldDB" id="A0A4U6SEK6"/>
<dbReference type="GO" id="GO:0009279">
    <property type="term" value="C:cell outer membrane"/>
    <property type="evidence" value="ECO:0007669"/>
    <property type="project" value="UniProtKB-SubCell"/>
</dbReference>
<dbReference type="InterPro" id="IPR051692">
    <property type="entry name" value="OMP-like"/>
</dbReference>
<evidence type="ECO:0000256" key="3">
    <source>
        <dbReference type="ARBA" id="ARBA00023136"/>
    </source>
</evidence>
<dbReference type="RefSeq" id="WP_137476757.1">
    <property type="nucleotide sequence ID" value="NZ_SZZP01000002.1"/>
</dbReference>
<comment type="caution">
    <text evidence="7">The sequence shown here is derived from an EMBL/GenBank/DDBJ whole genome shotgun (WGS) entry which is preliminary data.</text>
</comment>
<evidence type="ECO:0000313" key="8">
    <source>
        <dbReference type="Proteomes" id="UP000305095"/>
    </source>
</evidence>
<dbReference type="Gene3D" id="2.40.160.20">
    <property type="match status" value="1"/>
</dbReference>
<keyword evidence="4" id="KW-0998">Cell outer membrane</keyword>
<protein>
    <submittedName>
        <fullName evidence="7">Porin family protein</fullName>
    </submittedName>
</protein>
<evidence type="ECO:0000256" key="2">
    <source>
        <dbReference type="ARBA" id="ARBA00022729"/>
    </source>
</evidence>
<comment type="subcellular location">
    <subcellularLocation>
        <location evidence="1">Cell outer membrane</location>
    </subcellularLocation>
</comment>
<evidence type="ECO:0000256" key="5">
    <source>
        <dbReference type="ARBA" id="ARBA00038306"/>
    </source>
</evidence>
<dbReference type="InterPro" id="IPR027385">
    <property type="entry name" value="Beta-barrel_OMP"/>
</dbReference>
<keyword evidence="3" id="KW-0472">Membrane</keyword>
<evidence type="ECO:0000256" key="1">
    <source>
        <dbReference type="ARBA" id="ARBA00004442"/>
    </source>
</evidence>
<name>A0A4U6SEK6_BRAEL</name>
<keyword evidence="2" id="KW-0732">Signal</keyword>
<evidence type="ECO:0000259" key="6">
    <source>
        <dbReference type="Pfam" id="PF13505"/>
    </source>
</evidence>
<sequence length="254" mass="26074">MRSPLHDFFNQSGAAMNKIGRLGIAIAASLMMGGYAAAADLPASPAYKAQAPVAAVYNWTGFYIGGNAGYGWGNQDPMVLFANRFDRTGFDISGGMIGGTLGAQIQQGYVVIGLEGDIDWANISGSSVVTPSILGIGQGVTLNTSSNITALATARARVGIAMNNVLFYATGGGAFVKSTASASTIAGVPCGTVGVLPDCSGSSWRPGISAGLGVEYGFTPNWSVKAEYLYTKIVGTGVGTDELNVVRGGINYRF</sequence>
<dbReference type="PANTHER" id="PTHR34001:SF3">
    <property type="entry name" value="BLL7405 PROTEIN"/>
    <property type="match status" value="1"/>
</dbReference>
<comment type="similarity">
    <text evidence="5">Belongs to the Omp25/RopB family.</text>
</comment>
<dbReference type="PANTHER" id="PTHR34001">
    <property type="entry name" value="BLL7405 PROTEIN"/>
    <property type="match status" value="1"/>
</dbReference>
<evidence type="ECO:0000313" key="7">
    <source>
        <dbReference type="EMBL" id="TKV83286.1"/>
    </source>
</evidence>
<accession>A0A4U6SEK6</accession>
<reference evidence="7 8" key="1">
    <citation type="submission" date="2019-05" db="EMBL/GenBank/DDBJ databases">
        <title>Draft Genome of Bradyrhizobium elkanii strain SEMIA 938, Used in Commercial Inoculants for Lupinus spp. in Brazil.</title>
        <authorList>
            <person name="Hungria M."/>
            <person name="Delamuta J.R.M."/>
            <person name="Ribeiro R.A."/>
            <person name="Nogueira M.A."/>
        </authorList>
    </citation>
    <scope>NUCLEOTIDE SEQUENCE [LARGE SCALE GENOMIC DNA]</scope>
    <source>
        <strain evidence="7 8">Semia 938</strain>
    </source>
</reference>